<dbReference type="GO" id="GO:0005886">
    <property type="term" value="C:plasma membrane"/>
    <property type="evidence" value="ECO:0007669"/>
    <property type="project" value="UniProtKB-SubCell"/>
</dbReference>
<evidence type="ECO:0000256" key="2">
    <source>
        <dbReference type="ARBA" id="ARBA00022475"/>
    </source>
</evidence>
<dbReference type="PANTHER" id="PTHR33908">
    <property type="entry name" value="MANNOSYLTRANSFERASE YKCB-RELATED"/>
    <property type="match status" value="1"/>
</dbReference>
<dbReference type="Proteomes" id="UP000031202">
    <property type="component" value="Unassembled WGS sequence"/>
</dbReference>
<protein>
    <submittedName>
        <fullName evidence="10">4-amino-4-deoxy-L-arabinose transferase</fullName>
    </submittedName>
</protein>
<sequence length="645" mass="66868">MTPALSRWWREPWWARVTLAAILLAFAVLTTWNLARGGDFSFYEASARSMSQSWQALLFGAFDPAATVTLDKLSGFAVPQALSVRLFGMSTSALALPQVIEGLVTIFVCAVIGLRWRGRVVGLIAAGAAASTPIFVSMFGHPMEDGLLTMSLAVALLWWQRAALTSRLWPLVWAGVFIGIGFQGKMMQAWFIVPALVIGTAIVGEGRWLRRLARVGVLLASTVVTSLSWMIAMELVPAGSRPFVDGSTDDDVFAMVFGYNGIDRLFPNAIAGAVRSGSGTGAAGAAASATKLIDPAYVGEIGWLYPAAMFGIVLGVAVAVRAWRRRGATAPPSVRWGAGPATFVVLVVWLATGAAILSAARMPHTAYLSAIGIQLALLAALGISEAVRLRADARGWARAALPVLVTLQLAWFIALSALSRMPRSLTLAMMIVAGVTCALVVAAALSPSVRRRLGRSIVVASAVAILAGPAIFSAQVVDASRDGSGGDAYVGVKPSATTGSASQAFVPSPPQLWGGSPGITPPLVELVTAARAAGGGVDGAPLFLTDSWSIAAPVIDATGTEVLTDGGYSGQAVVFTAAEVRARIASGVHLIVVKDHAPKTDPVAVAVHAASCHALRSWPSTAGGGQGKTSTSKESALGFTLYACS</sequence>
<evidence type="ECO:0000256" key="5">
    <source>
        <dbReference type="ARBA" id="ARBA00022692"/>
    </source>
</evidence>
<feature type="transmembrane region" description="Helical" evidence="8">
    <location>
        <begin position="303"/>
        <end position="324"/>
    </location>
</feature>
<dbReference type="PANTHER" id="PTHR33908:SF3">
    <property type="entry name" value="UNDECAPRENYL PHOSPHATE-ALPHA-4-AMINO-4-DEOXY-L-ARABINOSE ARABINOSYL TRANSFERASE"/>
    <property type="match status" value="1"/>
</dbReference>
<comment type="caution">
    <text evidence="10">The sequence shown here is derived from an EMBL/GenBank/DDBJ whole genome shotgun (WGS) entry which is preliminary data.</text>
</comment>
<dbReference type="GO" id="GO:0010041">
    <property type="term" value="P:response to iron(III) ion"/>
    <property type="evidence" value="ECO:0007669"/>
    <property type="project" value="TreeGrafter"/>
</dbReference>
<dbReference type="EMBL" id="JWSZ01000011">
    <property type="protein sequence ID" value="KIC57638.1"/>
    <property type="molecule type" value="Genomic_DNA"/>
</dbReference>
<evidence type="ECO:0000256" key="6">
    <source>
        <dbReference type="ARBA" id="ARBA00022989"/>
    </source>
</evidence>
<dbReference type="Pfam" id="PF13231">
    <property type="entry name" value="PMT_2"/>
    <property type="match status" value="1"/>
</dbReference>
<keyword evidence="2" id="KW-1003">Cell membrane</keyword>
<evidence type="ECO:0000256" key="7">
    <source>
        <dbReference type="ARBA" id="ARBA00023136"/>
    </source>
</evidence>
<feature type="transmembrane region" description="Helical" evidence="8">
    <location>
        <begin position="425"/>
        <end position="445"/>
    </location>
</feature>
<feature type="transmembrane region" description="Helical" evidence="8">
    <location>
        <begin position="121"/>
        <end position="140"/>
    </location>
</feature>
<dbReference type="InterPro" id="IPR050297">
    <property type="entry name" value="LipidA_mod_glycosyltrf_83"/>
</dbReference>
<evidence type="ECO:0000313" key="11">
    <source>
        <dbReference type="Proteomes" id="UP000031202"/>
    </source>
</evidence>
<accession>A0A0B4DTN8</accession>
<dbReference type="RefSeq" id="WP_039415566.1">
    <property type="nucleotide sequence ID" value="NZ_JWSZ01000011.1"/>
</dbReference>
<evidence type="ECO:0000256" key="4">
    <source>
        <dbReference type="ARBA" id="ARBA00022679"/>
    </source>
</evidence>
<dbReference type="AlphaFoldDB" id="A0A0B4DTN8"/>
<feature type="transmembrane region" description="Helical" evidence="8">
    <location>
        <begin position="190"/>
        <end position="208"/>
    </location>
</feature>
<evidence type="ECO:0000313" key="10">
    <source>
        <dbReference type="EMBL" id="KIC57638.1"/>
    </source>
</evidence>
<gene>
    <name evidence="10" type="ORF">RM52_08425</name>
</gene>
<feature type="transmembrane region" description="Helical" evidence="8">
    <location>
        <begin position="457"/>
        <end position="477"/>
    </location>
</feature>
<reference evidence="10 11" key="1">
    <citation type="submission" date="2014-12" db="EMBL/GenBank/DDBJ databases">
        <title>Genome sequencing of Microbacterium hominis TPW29.</title>
        <authorList>
            <person name="Tan P.W."/>
            <person name="Chan K.-G."/>
        </authorList>
    </citation>
    <scope>NUCLEOTIDE SEQUENCE [LARGE SCALE GENOMIC DNA]</scope>
    <source>
        <strain evidence="10 11">TPW29</strain>
    </source>
</reference>
<name>A0A0B4DTN8_9MICO</name>
<keyword evidence="3" id="KW-0328">Glycosyltransferase</keyword>
<feature type="transmembrane region" description="Helical" evidence="8">
    <location>
        <begin position="399"/>
        <end position="419"/>
    </location>
</feature>
<comment type="subcellular location">
    <subcellularLocation>
        <location evidence="1">Cell membrane</location>
        <topology evidence="1">Multi-pass membrane protein</topology>
    </subcellularLocation>
</comment>
<keyword evidence="5 8" id="KW-0812">Transmembrane</keyword>
<feature type="transmembrane region" description="Helical" evidence="8">
    <location>
        <begin position="215"/>
        <end position="232"/>
    </location>
</feature>
<feature type="transmembrane region" description="Helical" evidence="8">
    <location>
        <begin position="95"/>
        <end position="114"/>
    </location>
</feature>
<organism evidence="10 11">
    <name type="scientific">Microbacterium hominis</name>
    <dbReference type="NCBI Taxonomy" id="162426"/>
    <lineage>
        <taxon>Bacteria</taxon>
        <taxon>Bacillati</taxon>
        <taxon>Actinomycetota</taxon>
        <taxon>Actinomycetes</taxon>
        <taxon>Micrococcales</taxon>
        <taxon>Microbacteriaceae</taxon>
        <taxon>Microbacterium</taxon>
    </lineage>
</organism>
<evidence type="ECO:0000259" key="9">
    <source>
        <dbReference type="Pfam" id="PF13231"/>
    </source>
</evidence>
<dbReference type="GO" id="GO:0009103">
    <property type="term" value="P:lipopolysaccharide biosynthetic process"/>
    <property type="evidence" value="ECO:0007669"/>
    <property type="project" value="UniProtKB-ARBA"/>
</dbReference>
<evidence type="ECO:0000256" key="3">
    <source>
        <dbReference type="ARBA" id="ARBA00022676"/>
    </source>
</evidence>
<keyword evidence="6 8" id="KW-1133">Transmembrane helix</keyword>
<keyword evidence="7 8" id="KW-0472">Membrane</keyword>
<keyword evidence="4 10" id="KW-0808">Transferase</keyword>
<proteinExistence type="predicted"/>
<evidence type="ECO:0000256" key="8">
    <source>
        <dbReference type="SAM" id="Phobius"/>
    </source>
</evidence>
<dbReference type="GO" id="GO:0016763">
    <property type="term" value="F:pentosyltransferase activity"/>
    <property type="evidence" value="ECO:0007669"/>
    <property type="project" value="TreeGrafter"/>
</dbReference>
<feature type="transmembrane region" description="Helical" evidence="8">
    <location>
        <begin position="336"/>
        <end position="360"/>
    </location>
</feature>
<dbReference type="InterPro" id="IPR038731">
    <property type="entry name" value="RgtA/B/C-like"/>
</dbReference>
<evidence type="ECO:0000256" key="1">
    <source>
        <dbReference type="ARBA" id="ARBA00004651"/>
    </source>
</evidence>
<feature type="transmembrane region" description="Helical" evidence="8">
    <location>
        <begin position="366"/>
        <end position="387"/>
    </location>
</feature>
<feature type="domain" description="Glycosyltransferase RgtA/B/C/D-like" evidence="9">
    <location>
        <begin position="80"/>
        <end position="229"/>
    </location>
</feature>